<dbReference type="GO" id="GO:0043165">
    <property type="term" value="P:Gram-negative-bacterium-type cell outer membrane assembly"/>
    <property type="evidence" value="ECO:0007669"/>
    <property type="project" value="UniProtKB-UniRule"/>
</dbReference>
<evidence type="ECO:0000256" key="1">
    <source>
        <dbReference type="ARBA" id="ARBA00004370"/>
    </source>
</evidence>
<keyword evidence="5 8" id="KW-0677">Repeat</keyword>
<dbReference type="PANTHER" id="PTHR12815:SF23">
    <property type="entry name" value="OUTER MEMBRANE PROTEIN ASSEMBLY FACTOR BAMA"/>
    <property type="match status" value="1"/>
</dbReference>
<dbReference type="PROSITE" id="PS51779">
    <property type="entry name" value="POTRA"/>
    <property type="match status" value="3"/>
</dbReference>
<dbReference type="PANTHER" id="PTHR12815">
    <property type="entry name" value="SORTING AND ASSEMBLY MACHINERY SAMM50 PROTEIN FAMILY MEMBER"/>
    <property type="match status" value="1"/>
</dbReference>
<proteinExistence type="inferred from homology"/>
<comment type="function">
    <text evidence="8">Part of the outer membrane protein assembly complex, which is involved in assembly and insertion of beta-barrel proteins into the outer membrane.</text>
</comment>
<feature type="domain" description="POTRA" evidence="10">
    <location>
        <begin position="359"/>
        <end position="432"/>
    </location>
</feature>
<evidence type="ECO:0000256" key="6">
    <source>
        <dbReference type="ARBA" id="ARBA00023136"/>
    </source>
</evidence>
<dbReference type="Gene3D" id="3.10.20.310">
    <property type="entry name" value="membrane protein fhac"/>
    <property type="match status" value="5"/>
</dbReference>
<dbReference type="EMBL" id="CP003984">
    <property type="protein sequence ID" value="AII87061.1"/>
    <property type="molecule type" value="Genomic_DNA"/>
</dbReference>
<dbReference type="AlphaFoldDB" id="A0AAN0RJ22"/>
<evidence type="ECO:0000256" key="5">
    <source>
        <dbReference type="ARBA" id="ARBA00022737"/>
    </source>
</evidence>
<dbReference type="KEGG" id="ptp:RCA23_c15230"/>
<keyword evidence="6 8" id="KW-0472">Membrane</keyword>
<dbReference type="Pfam" id="PF01103">
    <property type="entry name" value="Omp85"/>
    <property type="match status" value="1"/>
</dbReference>
<evidence type="ECO:0000256" key="2">
    <source>
        <dbReference type="ARBA" id="ARBA00022452"/>
    </source>
</evidence>
<sequence length="782" mass="86536">MMKLFGAHAARATVLIRAFGVMMISCVWMVQAAQANDFKITEIIVDGNRRIETETIRSYTEIETPAVLAIGEVNDAVQRVRDSNLFETVTAEVQGNKLKVTVVEFPTVNEVVFEGNERLGEKQLSALVRSQSRRIYSVSQVRDDANAIAEAYANQGRIAASVEPRIIRRSDNRVDVIFEIAEGGVVEIERLSFVGNRTFSDRRLRRVLNTKQAGLLRIFVQRDTYVEDRVEFDKQVLTDFYNSRGYIDFQVQAVTSELSKTKDSFFLTFRVQEGQQFSFGKITTTSDLEDVDPGDFENAIKIEQGDIYSPALVENTITRMERQALELGLDFVRVEPRVTRNNEGLALDIDFNLSRGPRVFVERIDIAGNTTTLDRVIRRQFKVVEGDALNPREIRASAERIRALGFFASSNVTTREGSAPNQRIVEVSVTEKPTGNLKFGANYNSANGVGLVASFREENFLGRGQATSFGINTTTSTRGFNFGFKEPSLFNRDLSLSFGVDYRGTSKNNARYNTGSFEIDAALGFPVSESGFFTPKLFYETEELTDVTTSSAVITGEAAEGDRKTLGLGYTYSFDNRRTGLNPKSGMFLRLSQDFGLAGDARFVRTNVKLGGETYVRNEDFKVTAILEGGALSYAGGSSSRVTDRFFLGSGLFRGFAPGGLGPREVDTSNSINDALGGEYYAVARFETQFPIGLPEEYGIEFGAFFDAGSVWGLDSAHVGSGANQAPANTILYDEFTLRAVAGVSIFWNTPIGPLRFNFTDAVKTAEYDVEQNFDLTISASF</sequence>
<keyword evidence="2 8" id="KW-1134">Transmembrane beta strand</keyword>
<comment type="similarity">
    <text evidence="8">Belongs to the BamA family.</text>
</comment>
<evidence type="ECO:0000256" key="4">
    <source>
        <dbReference type="ARBA" id="ARBA00022729"/>
    </source>
</evidence>
<dbReference type="InterPro" id="IPR010827">
    <property type="entry name" value="BamA/TamA_POTRA"/>
</dbReference>
<evidence type="ECO:0000313" key="11">
    <source>
        <dbReference type="EMBL" id="AII87061.1"/>
    </source>
</evidence>
<evidence type="ECO:0000256" key="9">
    <source>
        <dbReference type="NCBIfam" id="TIGR03303"/>
    </source>
</evidence>
<dbReference type="PIRSF" id="PIRSF006076">
    <property type="entry name" value="OM_assembly_OMP85"/>
    <property type="match status" value="1"/>
</dbReference>
<dbReference type="InterPro" id="IPR034746">
    <property type="entry name" value="POTRA"/>
</dbReference>
<keyword evidence="12" id="KW-1185">Reference proteome</keyword>
<protein>
    <recommendedName>
        <fullName evidence="8 9">Outer membrane protein assembly factor BamA</fullName>
    </recommendedName>
</protein>
<dbReference type="Gene3D" id="2.40.160.50">
    <property type="entry name" value="membrane protein fhac: a member of the omp85/tpsb transporter family"/>
    <property type="match status" value="1"/>
</dbReference>
<keyword evidence="7 8" id="KW-0998">Cell outer membrane</keyword>
<reference evidence="11 12" key="1">
    <citation type="journal article" date="2014" name="ISME J.">
        <title>Adaptation of an abundant Roseobacter RCA organism to pelagic systems revealed by genomic and transcriptomic analyses.</title>
        <authorList>
            <person name="Voget S."/>
            <person name="Wemheuer B."/>
            <person name="Brinkhoff T."/>
            <person name="Vollmers J."/>
            <person name="Dietrich S."/>
            <person name="Giebel H.A."/>
            <person name="Beardsley C."/>
            <person name="Sardemann C."/>
            <person name="Bakenhus I."/>
            <person name="Billerbeck S."/>
            <person name="Daniel R."/>
            <person name="Simon M."/>
        </authorList>
    </citation>
    <scope>NUCLEOTIDE SEQUENCE [LARGE SCALE GENOMIC DNA]</scope>
    <source>
        <strain evidence="11 12">RCA23</strain>
    </source>
</reference>
<feature type="domain" description="POTRA" evidence="10">
    <location>
        <begin position="106"/>
        <end position="183"/>
    </location>
</feature>
<accession>A0AAN0RJ22</accession>
<dbReference type="HAMAP" id="MF_01430">
    <property type="entry name" value="OM_assembly_BamA"/>
    <property type="match status" value="1"/>
</dbReference>
<keyword evidence="3 8" id="KW-0812">Transmembrane</keyword>
<comment type="subcellular location">
    <subcellularLocation>
        <location evidence="8">Cell outer membrane</location>
    </subcellularLocation>
    <subcellularLocation>
        <location evidence="1">Membrane</location>
    </subcellularLocation>
</comment>
<feature type="domain" description="POTRA" evidence="10">
    <location>
        <begin position="38"/>
        <end position="105"/>
    </location>
</feature>
<dbReference type="InterPro" id="IPR039910">
    <property type="entry name" value="D15-like"/>
</dbReference>
<dbReference type="InterPro" id="IPR000184">
    <property type="entry name" value="Bac_surfAg_D15"/>
</dbReference>
<evidence type="ECO:0000256" key="7">
    <source>
        <dbReference type="ARBA" id="ARBA00023237"/>
    </source>
</evidence>
<dbReference type="GO" id="GO:0009279">
    <property type="term" value="C:cell outer membrane"/>
    <property type="evidence" value="ECO:0007669"/>
    <property type="project" value="UniProtKB-SubCell"/>
</dbReference>
<gene>
    <name evidence="8" type="primary">bamA</name>
    <name evidence="11" type="ORF">RCA23_c15230</name>
</gene>
<dbReference type="InterPro" id="IPR023707">
    <property type="entry name" value="OM_assembly_BamA"/>
</dbReference>
<evidence type="ECO:0000256" key="8">
    <source>
        <dbReference type="HAMAP-Rule" id="MF_01430"/>
    </source>
</evidence>
<dbReference type="GO" id="GO:0051205">
    <property type="term" value="P:protein insertion into membrane"/>
    <property type="evidence" value="ECO:0007669"/>
    <property type="project" value="UniProtKB-UniRule"/>
</dbReference>
<organism evidence="11 12">
    <name type="scientific">Planktomarina temperata RCA23</name>
    <dbReference type="NCBI Taxonomy" id="666509"/>
    <lineage>
        <taxon>Bacteria</taxon>
        <taxon>Pseudomonadati</taxon>
        <taxon>Pseudomonadota</taxon>
        <taxon>Alphaproteobacteria</taxon>
        <taxon>Rhodobacterales</taxon>
        <taxon>Paracoccaceae</taxon>
        <taxon>Planktomarina</taxon>
    </lineage>
</organism>
<dbReference type="NCBIfam" id="TIGR03303">
    <property type="entry name" value="OM_YaeT"/>
    <property type="match status" value="1"/>
</dbReference>
<dbReference type="Pfam" id="PF07244">
    <property type="entry name" value="POTRA"/>
    <property type="match status" value="5"/>
</dbReference>
<evidence type="ECO:0000259" key="10">
    <source>
        <dbReference type="PROSITE" id="PS51779"/>
    </source>
</evidence>
<evidence type="ECO:0000313" key="12">
    <source>
        <dbReference type="Proteomes" id="UP000028680"/>
    </source>
</evidence>
<comment type="subunit">
    <text evidence="8">Part of the Bam complex.</text>
</comment>
<dbReference type="Proteomes" id="UP000028680">
    <property type="component" value="Chromosome"/>
</dbReference>
<evidence type="ECO:0000256" key="3">
    <source>
        <dbReference type="ARBA" id="ARBA00022692"/>
    </source>
</evidence>
<name>A0AAN0RJ22_9RHOB</name>
<keyword evidence="4 8" id="KW-0732">Signal</keyword>